<feature type="signal peptide" evidence="1">
    <location>
        <begin position="1"/>
        <end position="20"/>
    </location>
</feature>
<sequence length="416" mass="46921">MIKTKFILALSLSLPLMVAAQKNLTNAILTDKNGQQKNVKIEVQKWTLNPETITFYASNNSLNEIATIQNTSKLSIGAERAFETAIINKSMNKVKYPNLPKYLDSTSTKDTVFLDVIVEGKRLNLYSYTDTLKARFYIKKQSGLYEELIFRNFYSAAIDFKVETQNIFRDQLKRIMTSIENNNVNLVSKINDAKYAAKDLEEIVVLINDDQNSFVQPIKSKVNFLAGIGVNFSTFNYNGENVLGTSSSSNPISILPTVGISISLDEKNKSELNFEVSALKEKVKFYGIDNRSEETQSFTQISYMFSPTYNYHVYSNNNTKITIGSGISANIHQIKDDVVTYKSTEVPGAQIVINRDLGGYQSFSYAIPFRLAVSYQKFTLLSTYSYYLSSITNTAETEILKRGFSFGLRYNFGKGI</sequence>
<keyword evidence="3" id="KW-1185">Reference proteome</keyword>
<protein>
    <recommendedName>
        <fullName evidence="4">Outer membrane protein beta-barrel domain-containing protein</fullName>
    </recommendedName>
</protein>
<keyword evidence="1" id="KW-0732">Signal</keyword>
<comment type="caution">
    <text evidence="2">The sequence shown here is derived from an EMBL/GenBank/DDBJ whole genome shotgun (WGS) entry which is preliminary data.</text>
</comment>
<evidence type="ECO:0000256" key="1">
    <source>
        <dbReference type="SAM" id="SignalP"/>
    </source>
</evidence>
<dbReference type="AlphaFoldDB" id="A0A4U1BXR9"/>
<accession>A0A4U1BXR9</accession>
<evidence type="ECO:0000313" key="2">
    <source>
        <dbReference type="EMBL" id="TKB97204.1"/>
    </source>
</evidence>
<gene>
    <name evidence="2" type="ORF">FA045_16730</name>
</gene>
<feature type="chain" id="PRO_5020743186" description="Outer membrane protein beta-barrel domain-containing protein" evidence="1">
    <location>
        <begin position="21"/>
        <end position="416"/>
    </location>
</feature>
<evidence type="ECO:0008006" key="4">
    <source>
        <dbReference type="Google" id="ProtNLM"/>
    </source>
</evidence>
<reference evidence="2 3" key="1">
    <citation type="submission" date="2019-04" db="EMBL/GenBank/DDBJ databases">
        <title>Pedobacter sp. AR-2-6 sp. nov., isolated from Arctic soil.</title>
        <authorList>
            <person name="Dahal R.H."/>
            <person name="Kim D.-U."/>
        </authorList>
    </citation>
    <scope>NUCLEOTIDE SEQUENCE [LARGE SCALE GENOMIC DNA]</scope>
    <source>
        <strain evidence="2 3">AR-2-6</strain>
    </source>
</reference>
<dbReference type="RefSeq" id="WP_136878238.1">
    <property type="nucleotide sequence ID" value="NZ_SWBO01000013.1"/>
</dbReference>
<dbReference type="EMBL" id="SWBO01000013">
    <property type="protein sequence ID" value="TKB97204.1"/>
    <property type="molecule type" value="Genomic_DNA"/>
</dbReference>
<dbReference type="OrthoDB" id="677565at2"/>
<name>A0A4U1BXR9_9SPHI</name>
<dbReference type="Proteomes" id="UP000310477">
    <property type="component" value="Unassembled WGS sequence"/>
</dbReference>
<evidence type="ECO:0000313" key="3">
    <source>
        <dbReference type="Proteomes" id="UP000310477"/>
    </source>
</evidence>
<organism evidence="2 3">
    <name type="scientific">Pedobacter cryotolerans</name>
    <dbReference type="NCBI Taxonomy" id="2571270"/>
    <lineage>
        <taxon>Bacteria</taxon>
        <taxon>Pseudomonadati</taxon>
        <taxon>Bacteroidota</taxon>
        <taxon>Sphingobacteriia</taxon>
        <taxon>Sphingobacteriales</taxon>
        <taxon>Sphingobacteriaceae</taxon>
        <taxon>Pedobacter</taxon>
    </lineage>
</organism>
<proteinExistence type="predicted"/>